<dbReference type="KEGG" id="vg:40101274"/>
<evidence type="ECO:0000313" key="2">
    <source>
        <dbReference type="EMBL" id="AVJ51879.1"/>
    </source>
</evidence>
<proteinExistence type="predicted"/>
<evidence type="ECO:0000313" key="3">
    <source>
        <dbReference type="Proteomes" id="UP000241791"/>
    </source>
</evidence>
<reference evidence="3" key="1">
    <citation type="submission" date="2018-02" db="EMBL/GenBank/DDBJ databases">
        <title>Genome sequence of PM2-like phage 39582 induced from Pseudoalteromonas sp. isolated from the gut of Ciona robusta.</title>
        <authorList>
            <person name="Leigh B.A."/>
            <person name="Breitbart M."/>
            <person name="Dishaw L.J."/>
        </authorList>
    </citation>
    <scope>NUCLEOTIDE SEQUENCE [LARGE SCALE GENOMIC DNA]</scope>
</reference>
<dbReference type="EMBL" id="MG966533">
    <property type="protein sequence ID" value="AVJ51879.1"/>
    <property type="molecule type" value="Genomic_DNA"/>
</dbReference>
<feature type="compositionally biased region" description="Low complexity" evidence="1">
    <location>
        <begin position="9"/>
        <end position="23"/>
    </location>
</feature>
<dbReference type="Proteomes" id="UP000241791">
    <property type="component" value="Segment"/>
</dbReference>
<sequence length="291" mass="30118">MGLFGGGNSKSTSNQTTNNENTNIATQGDNLGAVINGNGNSVTMTDHGLVDALVDIGGYMSDSTQAAFGAASDMAYSSTEFAGQAITDGFDYAEGINRDSLDMAEGVNRDSLNFGRDALDFGSDALEFGSDALSVTGDLMTDAMQYSSDAMLASIEGNAGLAGQVIDANTAMTGQSLNFGLDTFNGAMDSLNQSNANMAMLAEFTSNQSTDLARDSMAFGADLMAQYQLNVSDANDNATNHILNASKSAMQFADNMSRSDGQQLAKDSNKTLMIGIVAVSAAVGLYAISRG</sequence>
<feature type="region of interest" description="Disordered" evidence="1">
    <location>
        <begin position="1"/>
        <end position="28"/>
    </location>
</feature>
<evidence type="ECO:0000256" key="1">
    <source>
        <dbReference type="SAM" id="MobiDB-lite"/>
    </source>
</evidence>
<protein>
    <submittedName>
        <fullName evidence="2">Uncharacterized protein</fullName>
    </submittedName>
</protein>
<dbReference type="GeneID" id="40101274"/>
<keyword evidence="3" id="KW-1185">Reference proteome</keyword>
<dbReference type="OrthoDB" id="30057at10239"/>
<dbReference type="RefSeq" id="YP_009624428.1">
    <property type="nucleotide sequence ID" value="NC_042121.1"/>
</dbReference>
<organism evidence="2 3">
    <name type="scientific">Pseudoalteromonas phage Cr39582</name>
    <dbReference type="NCBI Taxonomy" id="2099852"/>
    <lineage>
        <taxon>Viruses</taxon>
        <taxon>Varidnaviria</taxon>
        <taxon>Abadenavirae</taxon>
        <taxon>Produgelaviricota</taxon>
        <taxon>Belvinaviricetes</taxon>
        <taxon>Vinavirales</taxon>
        <taxon>Corticoviridae</taxon>
        <taxon>Merivirus</taxon>
        <taxon>Merivirus Cr39582</taxon>
        <taxon>Corticovirus Cr39582</taxon>
    </lineage>
</organism>
<accession>A0A2P1CL00</accession>
<name>A0A2P1CL00_9VIRU</name>